<gene>
    <name evidence="6" type="ORF">N0V93_001797</name>
</gene>
<dbReference type="GO" id="GO:0006351">
    <property type="term" value="P:DNA-templated transcription"/>
    <property type="evidence" value="ECO:0007669"/>
    <property type="project" value="InterPro"/>
</dbReference>
<keyword evidence="2" id="KW-0479">Metal-binding</keyword>
<dbReference type="CDD" id="cd12148">
    <property type="entry name" value="fungal_TF_MHR"/>
    <property type="match status" value="1"/>
</dbReference>
<evidence type="ECO:0000256" key="4">
    <source>
        <dbReference type="SAM" id="MobiDB-lite"/>
    </source>
</evidence>
<evidence type="ECO:0000256" key="3">
    <source>
        <dbReference type="ARBA" id="ARBA00023242"/>
    </source>
</evidence>
<name>A0A9W9D320_9PEZI</name>
<dbReference type="PANTHER" id="PTHR31001:SF40">
    <property type="entry name" value="ZN(II)2CYS6 TRANSCRIPTION FACTOR (EUROFUNG)"/>
    <property type="match status" value="1"/>
</dbReference>
<dbReference type="InterPro" id="IPR001138">
    <property type="entry name" value="Zn2Cys6_DnaBD"/>
</dbReference>
<feature type="domain" description="Zn(2)-C6 fungal-type" evidence="5">
    <location>
        <begin position="14"/>
        <end position="46"/>
    </location>
</feature>
<sequence length="709" mass="80063">MSNAERRRNGSQASCEPCRKGKLRCDHQKPICAPCHRRGRESRCFYHPAPLTKPRASRSARSKASTVDSEHIQIDGLTPSTTPEDDVSQLRDSHTTAICTESTPRAHAWSFMYNEKPDSGLPSQPLVPDSLKNREEHLAALREITFLLRSFSLIERLVEEYFSFSQAAIVPHPIVRQLFDSIKTSLCDSEEVEDVFKTREAGYKESRLAARLLRSASFAINITPSQNLEAFCMLFSGERLRVETLGLLYTIAARSYLCGSRRDDNELENIVRNLIRCSSLSLHLSRELAEQKTNDLIVWLGLENVQLISLLEGHGSAWRRLGDLTTDVYALGTHREESYSAEKIPFYLAEFRRRTFGFVFYLDKAFSHNFSQPPRMSPRYTDCSLSLDLSDDEIVAATTHGLDQLQYSLNKDGWNTDGRYRNTTWARLRYGWSELEHIIIDLKFGPPHATDEQKLRDVLKKCRTSWDSLPQHLQYDPECWNSKLLPGTCLMLAKVYLCYLQLNFQIHKLLSRLGPDNTLPQPELLEISAKMLDTSVQIANTRGREGYFLYPVDLTTHVFEFGLPAAAILTTALQDAIRDSSKSLPSNIPRANLIRNVSVLICHIESVFANGGPHLKDLESCRQASKTISRRLDQVLEGVLSGPTGTVSTFLPERPDSSSTGDCTNFSAFAPLVHDEAVGLDGVGDFDFDTWATAAVFDLETTRHDWSLF</sequence>
<dbReference type="GO" id="GO:0003677">
    <property type="term" value="F:DNA binding"/>
    <property type="evidence" value="ECO:0007669"/>
    <property type="project" value="InterPro"/>
</dbReference>
<evidence type="ECO:0000256" key="2">
    <source>
        <dbReference type="ARBA" id="ARBA00022723"/>
    </source>
</evidence>
<accession>A0A9W9D320</accession>
<feature type="region of interest" description="Disordered" evidence="4">
    <location>
        <begin position="50"/>
        <end position="88"/>
    </location>
</feature>
<dbReference type="InterPro" id="IPR036864">
    <property type="entry name" value="Zn2-C6_fun-type_DNA-bd_sf"/>
</dbReference>
<dbReference type="InterPro" id="IPR007219">
    <property type="entry name" value="XnlR_reg_dom"/>
</dbReference>
<dbReference type="PROSITE" id="PS50048">
    <property type="entry name" value="ZN2_CY6_FUNGAL_2"/>
    <property type="match status" value="1"/>
</dbReference>
<keyword evidence="7" id="KW-1185">Reference proteome</keyword>
<evidence type="ECO:0000256" key="1">
    <source>
        <dbReference type="ARBA" id="ARBA00004123"/>
    </source>
</evidence>
<dbReference type="PROSITE" id="PS00463">
    <property type="entry name" value="ZN2_CY6_FUNGAL_1"/>
    <property type="match status" value="1"/>
</dbReference>
<keyword evidence="3" id="KW-0539">Nucleus</keyword>
<dbReference type="Pfam" id="PF00172">
    <property type="entry name" value="Zn_clus"/>
    <property type="match status" value="1"/>
</dbReference>
<organism evidence="6 7">
    <name type="scientific">Gnomoniopsis smithogilvyi</name>
    <dbReference type="NCBI Taxonomy" id="1191159"/>
    <lineage>
        <taxon>Eukaryota</taxon>
        <taxon>Fungi</taxon>
        <taxon>Dikarya</taxon>
        <taxon>Ascomycota</taxon>
        <taxon>Pezizomycotina</taxon>
        <taxon>Sordariomycetes</taxon>
        <taxon>Sordariomycetidae</taxon>
        <taxon>Diaporthales</taxon>
        <taxon>Gnomoniaceae</taxon>
        <taxon>Gnomoniopsis</taxon>
    </lineage>
</organism>
<dbReference type="AlphaFoldDB" id="A0A9W9D320"/>
<dbReference type="PANTHER" id="PTHR31001">
    <property type="entry name" value="UNCHARACTERIZED TRANSCRIPTIONAL REGULATORY PROTEIN"/>
    <property type="match status" value="1"/>
</dbReference>
<dbReference type="CDD" id="cd00067">
    <property type="entry name" value="GAL4"/>
    <property type="match status" value="1"/>
</dbReference>
<dbReference type="GO" id="GO:0008270">
    <property type="term" value="F:zinc ion binding"/>
    <property type="evidence" value="ECO:0007669"/>
    <property type="project" value="InterPro"/>
</dbReference>
<dbReference type="OrthoDB" id="4898680at2759"/>
<dbReference type="SUPFAM" id="SSF57701">
    <property type="entry name" value="Zn2/Cys6 DNA-binding domain"/>
    <property type="match status" value="1"/>
</dbReference>
<dbReference type="EMBL" id="JAPEVB010000001">
    <property type="protein sequence ID" value="KAJ4397566.1"/>
    <property type="molecule type" value="Genomic_DNA"/>
</dbReference>
<evidence type="ECO:0000313" key="6">
    <source>
        <dbReference type="EMBL" id="KAJ4397566.1"/>
    </source>
</evidence>
<comment type="caution">
    <text evidence="6">The sequence shown here is derived from an EMBL/GenBank/DDBJ whole genome shotgun (WGS) entry which is preliminary data.</text>
</comment>
<dbReference type="GO" id="GO:0000981">
    <property type="term" value="F:DNA-binding transcription factor activity, RNA polymerase II-specific"/>
    <property type="evidence" value="ECO:0007669"/>
    <property type="project" value="InterPro"/>
</dbReference>
<dbReference type="GO" id="GO:0005634">
    <property type="term" value="C:nucleus"/>
    <property type="evidence" value="ECO:0007669"/>
    <property type="project" value="UniProtKB-SubCell"/>
</dbReference>
<dbReference type="Gene3D" id="4.10.240.10">
    <property type="entry name" value="Zn(2)-C6 fungal-type DNA-binding domain"/>
    <property type="match status" value="1"/>
</dbReference>
<protein>
    <recommendedName>
        <fullName evidence="5">Zn(2)-C6 fungal-type domain-containing protein</fullName>
    </recommendedName>
</protein>
<dbReference type="Proteomes" id="UP001140453">
    <property type="component" value="Unassembled WGS sequence"/>
</dbReference>
<dbReference type="InterPro" id="IPR050613">
    <property type="entry name" value="Sec_Metabolite_Reg"/>
</dbReference>
<dbReference type="Pfam" id="PF04082">
    <property type="entry name" value="Fungal_trans"/>
    <property type="match status" value="1"/>
</dbReference>
<reference evidence="6" key="1">
    <citation type="submission" date="2022-10" db="EMBL/GenBank/DDBJ databases">
        <title>Tapping the CABI collections for fungal endophytes: first genome assemblies for Collariella, Neodidymelliopsis, Ascochyta clinopodiicola, Didymella pomorum, Didymosphaeria variabile, Neocosmospora piperis and Neocucurbitaria cava.</title>
        <authorList>
            <person name="Hill R."/>
        </authorList>
    </citation>
    <scope>NUCLEOTIDE SEQUENCE</scope>
    <source>
        <strain evidence="6">IMI 355082</strain>
    </source>
</reference>
<evidence type="ECO:0000259" key="5">
    <source>
        <dbReference type="PROSITE" id="PS50048"/>
    </source>
</evidence>
<evidence type="ECO:0000313" key="7">
    <source>
        <dbReference type="Proteomes" id="UP001140453"/>
    </source>
</evidence>
<dbReference type="SMART" id="SM00066">
    <property type="entry name" value="GAL4"/>
    <property type="match status" value="1"/>
</dbReference>
<comment type="subcellular location">
    <subcellularLocation>
        <location evidence="1">Nucleus</location>
    </subcellularLocation>
</comment>
<proteinExistence type="predicted"/>